<gene>
    <name evidence="1" type="ORF">PODLI_1B032259</name>
</gene>
<evidence type="ECO:0000313" key="2">
    <source>
        <dbReference type="Proteomes" id="UP001178461"/>
    </source>
</evidence>
<dbReference type="Proteomes" id="UP001178461">
    <property type="component" value="Chromosome 3"/>
</dbReference>
<dbReference type="AlphaFoldDB" id="A0AA35K2Y2"/>
<name>A0AA35K2Y2_9SAUR</name>
<protein>
    <submittedName>
        <fullName evidence="1">Uncharacterized protein</fullName>
    </submittedName>
</protein>
<reference evidence="1" key="1">
    <citation type="submission" date="2022-12" db="EMBL/GenBank/DDBJ databases">
        <authorList>
            <person name="Alioto T."/>
            <person name="Alioto T."/>
            <person name="Gomez Garrido J."/>
        </authorList>
    </citation>
    <scope>NUCLEOTIDE SEQUENCE</scope>
</reference>
<proteinExistence type="predicted"/>
<sequence length="64" mass="7252">MDAGTIAVQEYPEVSIERRREICQETVDQRKVMAFLTIGVLPSDTSFGEHLEASGELRHSLSWM</sequence>
<keyword evidence="2" id="KW-1185">Reference proteome</keyword>
<organism evidence="1 2">
    <name type="scientific">Podarcis lilfordi</name>
    <name type="common">Lilford's wall lizard</name>
    <dbReference type="NCBI Taxonomy" id="74358"/>
    <lineage>
        <taxon>Eukaryota</taxon>
        <taxon>Metazoa</taxon>
        <taxon>Chordata</taxon>
        <taxon>Craniata</taxon>
        <taxon>Vertebrata</taxon>
        <taxon>Euteleostomi</taxon>
        <taxon>Lepidosauria</taxon>
        <taxon>Squamata</taxon>
        <taxon>Bifurcata</taxon>
        <taxon>Unidentata</taxon>
        <taxon>Episquamata</taxon>
        <taxon>Laterata</taxon>
        <taxon>Lacertibaenia</taxon>
        <taxon>Lacertidae</taxon>
        <taxon>Podarcis</taxon>
    </lineage>
</organism>
<accession>A0AA35K2Y2</accession>
<dbReference type="EMBL" id="OX395128">
    <property type="protein sequence ID" value="CAI5769924.1"/>
    <property type="molecule type" value="Genomic_DNA"/>
</dbReference>
<evidence type="ECO:0000313" key="1">
    <source>
        <dbReference type="EMBL" id="CAI5769924.1"/>
    </source>
</evidence>